<feature type="domain" description="Glycosyltransferase 2-like" evidence="2">
    <location>
        <begin position="1142"/>
        <end position="1299"/>
    </location>
</feature>
<dbReference type="InterPro" id="IPR013217">
    <property type="entry name" value="Methyltransf_12"/>
</dbReference>
<evidence type="ECO:0000259" key="2">
    <source>
        <dbReference type="Pfam" id="PF00535"/>
    </source>
</evidence>
<proteinExistence type="predicted"/>
<dbReference type="PANTHER" id="PTHR43179">
    <property type="entry name" value="RHAMNOSYLTRANSFERASE WBBL"/>
    <property type="match status" value="1"/>
</dbReference>
<dbReference type="Pfam" id="PF08242">
    <property type="entry name" value="Methyltransf_12"/>
    <property type="match status" value="1"/>
</dbReference>
<dbReference type="SUPFAM" id="SSF53335">
    <property type="entry name" value="S-adenosyl-L-methionine-dependent methyltransferases"/>
    <property type="match status" value="1"/>
</dbReference>
<dbReference type="SUPFAM" id="SSF53448">
    <property type="entry name" value="Nucleotide-diphospho-sugar transferases"/>
    <property type="match status" value="2"/>
</dbReference>
<evidence type="ECO:0000256" key="1">
    <source>
        <dbReference type="ARBA" id="ARBA00022519"/>
    </source>
</evidence>
<dbReference type="CDD" id="cd04184">
    <property type="entry name" value="GT2_RfbC_Mx_like"/>
    <property type="match status" value="1"/>
</dbReference>
<accession>A0A1T2Z4V5</accession>
<evidence type="ECO:0000313" key="5">
    <source>
        <dbReference type="Proteomes" id="UP000190965"/>
    </source>
</evidence>
<sequence>MFKLDQYGYSRDSDTGVWVRADFQGIAYSDGDHAESELAHIIRHAGDVSVLSDELPQYCTDWAKLYHLSATRANILRPFEHLFSSRVLEIGAGCGAISRYLGECGADLLCLEGSPRRAAIAASRTRDLDNVTVLAERFDDFNIEEQFDVVTLIGVLEYASMFSQAPDPALAMLMRVRQLLKPGGHLFLAIENQLGLKYFAGAPEDHVGITMYGIEGRYEHGQPKTYGMKELKDLITRAGFTSSSFLAPSPDYKLPNSIITENGFECEGFDAAALAWQNVKKDPQLPEMTTFNLEKAWSVVINNRLGMELANSFLIVASCAQDLALDEDVLAFHYSTGRKTRYCKESLFVNTPTGIQVQYRKLGNVAQDETTASAADGFKYVLPRVDAYAKGSVLSLEFLDVAARRDWSVEGFTPFLQKYLACLQTLLDEEGAGVELLSAKALLPGRYIDAVPQNIVVGTDDMPKFIDVEWEMNEGVELGYLMMRALLLLMAAASPFYPSSSSVSRQAFVTQLLASAGMDISAEDLTRYIATEAAFQERVTGADAEQFLNWSPEVMIHKIGAVHLPTRHAKLYMSDAAGHFSEESTLLQVVNDGHQLIRMRLPDALPDGVVLRFDPINRRQSFSIDAIRVYSSAEIIGEWQDDISEPLVIAHAMRISQSGRRTLYLALSDDPSVMIPFEHNMLSGANPLELEVSLTLFTEEQLAQEINVLNQSGLMRPNSELQDKLDQILASNNKLDQLLDSNSKLDQLLDSNSKLDQILVSNSKLDQLLDSNRKLDQILVSNSKLDQLLDSNSKLDQILDSNSKLDQLLDSNSKLDQILDSNSKLDQLLDSNSKLDQILDSNSKLDQLLDSSNKLDQLLDSTIKLDRIVDAHREITDVLEVLKASITATHLEMTAQAVREKDKEVQAVVEQLRLAIEEHQSSLRRVAEQKSLELDEKDIQLSELIASRALENAQSESERLHIIETLNEQIALKDEALHSTLATGQVSLKDKDVHIANIEEQLRVQQVQKDTHIHNLNLHIMAMQASSSWKVTAPIRTFARRVGQVKKGLRLLPAVIRRGGGLSNTLRKAIKVAREQGRAGLKARFVYVATSSNLAFIGQETREVPDRFDYSRWVEYYDTLDDNGRWKLSEEIRKWKTKPLISIVMPVYNPPLDLLREAIESVKAQLYKNWELCIADDASTDEDVIAYLKTLPSQDKRFKVVFRKENGHISKASNSALELANGQYIALMDNDDLISENALYWVARAIHDNPDAGLIYSDEDKIDASGKRSSPYFKSDWNEFLFRSQNMVCHLGVYRLDLVKAVGGFRAGFEGSQDYDLALRCAEQLERAQIVHIPRVLYHWRIHSGSTAMAGQEKPYAALAGVKALDEHLQRKGNIGSTELLPMGMYRVHYSLPVAAPLVSLIIPTRNAHGLVKQCIDSIERLTTYKHYEIILIDNGSDDPVSLEYFAVLDQQDNIRVLRDDGPFNYSALNNGAVKIARGELIGLINNDIEVITPQWLDEMVSIALQSDVGAVGARLWYPDDRLQHGGVVVGVGGVAGHSHKYLPKGDYGYFCRAGLIQEFSAVTAACLIIKKSIFEQVGGLDEENLKIAFNDVDFCLRVQEAGYINVWTPFAELYHHESATRGLEDTPEKKARFSQEVLHIQARWPKIQEDYTYNPNLTLDHEDFGLAWPPRVKL</sequence>
<gene>
    <name evidence="4" type="ORF">BFW87_02955</name>
</gene>
<protein>
    <submittedName>
        <fullName evidence="4">Glycosyl transferase family 2</fullName>
    </submittedName>
</protein>
<organism evidence="4 5">
    <name type="scientific">Pseudomonas fluorescens</name>
    <dbReference type="NCBI Taxonomy" id="294"/>
    <lineage>
        <taxon>Bacteria</taxon>
        <taxon>Pseudomonadati</taxon>
        <taxon>Pseudomonadota</taxon>
        <taxon>Gammaproteobacteria</taxon>
        <taxon>Pseudomonadales</taxon>
        <taxon>Pseudomonadaceae</taxon>
        <taxon>Pseudomonas</taxon>
    </lineage>
</organism>
<dbReference type="InterPro" id="IPR029063">
    <property type="entry name" value="SAM-dependent_MTases_sf"/>
</dbReference>
<name>A0A1T2Z4V5_PSEFL</name>
<keyword evidence="1" id="KW-1003">Cell membrane</keyword>
<reference evidence="4 5" key="1">
    <citation type="submission" date="2016-12" db="EMBL/GenBank/DDBJ databases">
        <title>Draft genome sequences of seven strains of Pseudomonas fluorescens that produce 4-formylaminooxyvinylglycine.</title>
        <authorList>
            <person name="Okrent R.A."/>
            <person name="Manning V.A."/>
            <person name="Trippe K.M."/>
        </authorList>
    </citation>
    <scope>NUCLEOTIDE SEQUENCE [LARGE SCALE GENOMIC DNA]</scope>
    <source>
        <strain evidence="4 5">P5A</strain>
    </source>
</reference>
<dbReference type="InterPro" id="IPR001173">
    <property type="entry name" value="Glyco_trans_2-like"/>
</dbReference>
<dbReference type="Pfam" id="PF00535">
    <property type="entry name" value="Glycos_transf_2"/>
    <property type="match status" value="2"/>
</dbReference>
<dbReference type="CDD" id="cd02440">
    <property type="entry name" value="AdoMet_MTases"/>
    <property type="match status" value="1"/>
</dbReference>
<keyword evidence="1" id="KW-0472">Membrane</keyword>
<dbReference type="GO" id="GO:0016757">
    <property type="term" value="F:glycosyltransferase activity"/>
    <property type="evidence" value="ECO:0007669"/>
    <property type="project" value="UniProtKB-KW"/>
</dbReference>
<feature type="domain" description="Methyltransferase type 12" evidence="3">
    <location>
        <begin position="88"/>
        <end position="186"/>
    </location>
</feature>
<dbReference type="RefSeq" id="WP_078738489.1">
    <property type="nucleotide sequence ID" value="NZ_MSDF01000007.1"/>
</dbReference>
<dbReference type="Proteomes" id="UP000190965">
    <property type="component" value="Unassembled WGS sequence"/>
</dbReference>
<evidence type="ECO:0000259" key="3">
    <source>
        <dbReference type="Pfam" id="PF08242"/>
    </source>
</evidence>
<feature type="domain" description="Glycosyltransferase 2-like" evidence="2">
    <location>
        <begin position="1400"/>
        <end position="1522"/>
    </location>
</feature>
<dbReference type="Gene3D" id="3.90.550.10">
    <property type="entry name" value="Spore Coat Polysaccharide Biosynthesis Protein SpsA, Chain A"/>
    <property type="match status" value="2"/>
</dbReference>
<dbReference type="Gene3D" id="3.40.50.150">
    <property type="entry name" value="Vaccinia Virus protein VP39"/>
    <property type="match status" value="1"/>
</dbReference>
<dbReference type="CDD" id="cd04186">
    <property type="entry name" value="GT_2_like_c"/>
    <property type="match status" value="1"/>
</dbReference>
<evidence type="ECO:0000313" key="4">
    <source>
        <dbReference type="EMBL" id="OPA99690.1"/>
    </source>
</evidence>
<comment type="caution">
    <text evidence="4">The sequence shown here is derived from an EMBL/GenBank/DDBJ whole genome shotgun (WGS) entry which is preliminary data.</text>
</comment>
<dbReference type="OrthoDB" id="9179784at2"/>
<keyword evidence="4" id="KW-0808">Transferase</keyword>
<dbReference type="PANTHER" id="PTHR43179:SF7">
    <property type="entry name" value="RHAMNOSYLTRANSFERASE WBBL"/>
    <property type="match status" value="1"/>
</dbReference>
<keyword evidence="1" id="KW-0997">Cell inner membrane</keyword>
<dbReference type="InterPro" id="IPR029044">
    <property type="entry name" value="Nucleotide-diphossugar_trans"/>
</dbReference>
<dbReference type="EMBL" id="MSDF01000007">
    <property type="protein sequence ID" value="OPA99690.1"/>
    <property type="molecule type" value="Genomic_DNA"/>
</dbReference>